<feature type="region of interest" description="Disordered" evidence="1">
    <location>
        <begin position="586"/>
        <end position="820"/>
    </location>
</feature>
<feature type="compositionally biased region" description="Basic and acidic residues" evidence="1">
    <location>
        <begin position="746"/>
        <end position="757"/>
    </location>
</feature>
<feature type="compositionally biased region" description="Basic residues" evidence="1">
    <location>
        <begin position="736"/>
        <end position="745"/>
    </location>
</feature>
<keyword evidence="3" id="KW-1185">Reference proteome</keyword>
<feature type="compositionally biased region" description="Basic and acidic residues" evidence="1">
    <location>
        <begin position="773"/>
        <end position="791"/>
    </location>
</feature>
<evidence type="ECO:0008006" key="4">
    <source>
        <dbReference type="Google" id="ProtNLM"/>
    </source>
</evidence>
<dbReference type="InterPro" id="IPR039302">
    <property type="entry name" value="MAP10"/>
</dbReference>
<reference evidence="2 3" key="1">
    <citation type="submission" date="2022-05" db="EMBL/GenBank/DDBJ databases">
        <authorList>
            <consortium name="Genoscope - CEA"/>
            <person name="William W."/>
        </authorList>
    </citation>
    <scope>NUCLEOTIDE SEQUENCE [LARGE SCALE GENOMIC DNA]</scope>
</reference>
<feature type="compositionally biased region" description="Basic and acidic residues" evidence="1">
    <location>
        <begin position="688"/>
        <end position="712"/>
    </location>
</feature>
<feature type="compositionally biased region" description="Polar residues" evidence="1">
    <location>
        <begin position="310"/>
        <end position="321"/>
    </location>
</feature>
<feature type="compositionally biased region" description="Polar residues" evidence="1">
    <location>
        <begin position="411"/>
        <end position="433"/>
    </location>
</feature>
<proteinExistence type="predicted"/>
<evidence type="ECO:0000313" key="2">
    <source>
        <dbReference type="EMBL" id="CAH3024389.1"/>
    </source>
</evidence>
<gene>
    <name evidence="2" type="ORF">PEVE_00022768</name>
</gene>
<dbReference type="PANTHER" id="PTHR21831:SF2">
    <property type="entry name" value="MICROTUBULE-ASSOCIATED PROTEIN 10"/>
    <property type="match status" value="1"/>
</dbReference>
<dbReference type="Pfam" id="PF14924">
    <property type="entry name" value="MAP10_N"/>
    <property type="match status" value="1"/>
</dbReference>
<feature type="compositionally biased region" description="Polar residues" evidence="1">
    <location>
        <begin position="806"/>
        <end position="818"/>
    </location>
</feature>
<protein>
    <recommendedName>
        <fullName evidence="4">Microtubule-associated protein 10</fullName>
    </recommendedName>
</protein>
<comment type="caution">
    <text evidence="2">The sequence shown here is derived from an EMBL/GenBank/DDBJ whole genome shotgun (WGS) entry which is preliminary data.</text>
</comment>
<evidence type="ECO:0000313" key="3">
    <source>
        <dbReference type="Proteomes" id="UP001159427"/>
    </source>
</evidence>
<dbReference type="Proteomes" id="UP001159427">
    <property type="component" value="Unassembled WGS sequence"/>
</dbReference>
<name>A0ABN8M812_9CNID</name>
<feature type="region of interest" description="Disordered" evidence="1">
    <location>
        <begin position="411"/>
        <end position="454"/>
    </location>
</feature>
<evidence type="ECO:0000256" key="1">
    <source>
        <dbReference type="SAM" id="MobiDB-lite"/>
    </source>
</evidence>
<feature type="compositionally biased region" description="Low complexity" evidence="1">
    <location>
        <begin position="713"/>
        <end position="735"/>
    </location>
</feature>
<sequence length="844" mass="93791">MAETLFSLEVHVESVENLRVACKLPALCFRLLDFPTMIIHHVSPLDAEKMRQKLRLEGNESVLQDLKDRFGNFQLRKGKSCLFKASIDTLLLQLQTVPLYAMLMDLWPRKPVLVGSTLIPLKRAIDKISKDVYQKGVAVPSFYRDEGDFNVYNLMGSCIAKLKLGFRLLSLGGSLIPHIPTEALAKRSTERIETGGQIEQAVKGALEKVLPEIESGTFLEEHIPEDIADSETDGQTVKPSQTQGVKQTAEVQTYLHARDVNSHIRSHDRRRSEEDLVITNTFCPPPLYYNCFSKSVVDSDSNTMRKTEPRIQTSGNSSVAGNRQAAGRDSESCDVDFMYFEPSVVQRDGTVGVTSVSVQTDEKLPKPSMEPQSNGSQLELFSGLYNLRGLISDGHLPVLNALIQELSSLTGGHQTDTTTQPSSSRIQTQTTPRHPQKYSSKEKARGVRKPLTSENNAVHMKSSQHVSHPKSNQTSVIGLPKRRVRFKQTNLTYGMTKTQQMRLEMNQKDKLTNRRRPCEAHAAALAQKENKRTLLQETFGEGALGMTYKIGSGRKLLGGRPKQMADAQIQTQEYSSEQGLHKVEMAQPSSEDMRENREKPAVELVESEERSKTPNSVEVFIPQVEAEPEEKSDQEGEWSTDHPPVSGLYGHTGIVSAEYDNRGGGSAMTMYTEDFEESDQEPGSQRSLHLDFTRSSSADHENLKHSSDHHDSSGSGHPQSSSFSSEKPVKSSKSPVKTKSRRRKTRIEVSERLERKITIQSEEELDIAVDQARPLERRSSSGESKDQREDSNGNYTDDFHSAGSELENSQASGASASVDSDIDAEQFAGVLDLPPPANNLGYTC</sequence>
<dbReference type="PANTHER" id="PTHR21831">
    <property type="entry name" value="MICROTUBULE-ASSOCIATED PROTEIN 10"/>
    <property type="match status" value="1"/>
</dbReference>
<feature type="region of interest" description="Disordered" evidence="1">
    <location>
        <begin position="306"/>
        <end position="328"/>
    </location>
</feature>
<dbReference type="EMBL" id="CALNXI010000302">
    <property type="protein sequence ID" value="CAH3024389.1"/>
    <property type="molecule type" value="Genomic_DNA"/>
</dbReference>
<organism evidence="2 3">
    <name type="scientific">Porites evermanni</name>
    <dbReference type="NCBI Taxonomy" id="104178"/>
    <lineage>
        <taxon>Eukaryota</taxon>
        <taxon>Metazoa</taxon>
        <taxon>Cnidaria</taxon>
        <taxon>Anthozoa</taxon>
        <taxon>Hexacorallia</taxon>
        <taxon>Scleractinia</taxon>
        <taxon>Fungiina</taxon>
        <taxon>Poritidae</taxon>
        <taxon>Porites</taxon>
    </lineage>
</organism>
<accession>A0ABN8M812</accession>
<feature type="compositionally biased region" description="Basic and acidic residues" evidence="1">
    <location>
        <begin position="591"/>
        <end position="612"/>
    </location>
</feature>